<name>A0A1H3PY31_9ACTN</name>
<dbReference type="AlphaFoldDB" id="A0A1H3PY31"/>
<proteinExistence type="predicted"/>
<keyword evidence="2" id="KW-1185">Reference proteome</keyword>
<dbReference type="EMBL" id="FNPH01000005">
    <property type="protein sequence ID" value="SDZ06202.1"/>
    <property type="molecule type" value="Genomic_DNA"/>
</dbReference>
<evidence type="ECO:0000313" key="1">
    <source>
        <dbReference type="EMBL" id="SDZ06202.1"/>
    </source>
</evidence>
<accession>A0A1H3PY31</accession>
<gene>
    <name evidence="1" type="ORF">SAMN05444365_105114</name>
</gene>
<dbReference type="Proteomes" id="UP000242415">
    <property type="component" value="Unassembled WGS sequence"/>
</dbReference>
<protein>
    <submittedName>
        <fullName evidence="1">Uncharacterized protein</fullName>
    </submittedName>
</protein>
<dbReference type="STRING" id="405436.SAMN05444365_105114"/>
<sequence length="76" mass="8045">MLIDCDNCAVRGAACAGCAVTALLDPSQDVGELTPDEVGAIELLARAGLEPQVLAAPRQTAPLRLVPRPRRRRRVA</sequence>
<dbReference type="OrthoDB" id="4774211at2"/>
<evidence type="ECO:0000313" key="2">
    <source>
        <dbReference type="Proteomes" id="UP000242415"/>
    </source>
</evidence>
<organism evidence="1 2">
    <name type="scientific">Micromonospora pattaloongensis</name>
    <dbReference type="NCBI Taxonomy" id="405436"/>
    <lineage>
        <taxon>Bacteria</taxon>
        <taxon>Bacillati</taxon>
        <taxon>Actinomycetota</taxon>
        <taxon>Actinomycetes</taxon>
        <taxon>Micromonosporales</taxon>
        <taxon>Micromonosporaceae</taxon>
        <taxon>Micromonospora</taxon>
    </lineage>
</organism>
<reference evidence="2" key="1">
    <citation type="submission" date="2016-10" db="EMBL/GenBank/DDBJ databases">
        <authorList>
            <person name="Varghese N."/>
            <person name="Submissions S."/>
        </authorList>
    </citation>
    <scope>NUCLEOTIDE SEQUENCE [LARGE SCALE GENOMIC DNA]</scope>
    <source>
        <strain evidence="2">DSM 45245</strain>
    </source>
</reference>
<dbReference type="RefSeq" id="WP_091557143.1">
    <property type="nucleotide sequence ID" value="NZ_FNPH01000005.1"/>
</dbReference>